<accession>A0AC35TKA2</accession>
<name>A0AC35TKA2_9BILA</name>
<dbReference type="WBParaSite" id="RSKR_0000137100.1">
    <property type="protein sequence ID" value="RSKR_0000137100.1"/>
    <property type="gene ID" value="RSKR_0000137100"/>
</dbReference>
<organism evidence="1 2">
    <name type="scientific">Rhabditophanes sp. KR3021</name>
    <dbReference type="NCBI Taxonomy" id="114890"/>
    <lineage>
        <taxon>Eukaryota</taxon>
        <taxon>Metazoa</taxon>
        <taxon>Ecdysozoa</taxon>
        <taxon>Nematoda</taxon>
        <taxon>Chromadorea</taxon>
        <taxon>Rhabditida</taxon>
        <taxon>Tylenchina</taxon>
        <taxon>Panagrolaimomorpha</taxon>
        <taxon>Strongyloidoidea</taxon>
        <taxon>Alloionematidae</taxon>
        <taxon>Rhabditophanes</taxon>
    </lineage>
</organism>
<dbReference type="Proteomes" id="UP000095286">
    <property type="component" value="Unplaced"/>
</dbReference>
<protein>
    <submittedName>
        <fullName evidence="2">Secreted ookinete protein</fullName>
    </submittedName>
</protein>
<evidence type="ECO:0000313" key="2">
    <source>
        <dbReference type="WBParaSite" id="RSKR_0000137100.1"/>
    </source>
</evidence>
<evidence type="ECO:0000313" key="1">
    <source>
        <dbReference type="Proteomes" id="UP000095286"/>
    </source>
</evidence>
<sequence length="587" mass="62495">MTRLILFCLICANLPQILFSCAVTSTAGSSTNIARANAIYRSNAVSNVYRQPFPNRAIVEIDNAKKEADDLVVEDNGELANEIKNKTKLLVTDEEDDKYLGPEISLKKTTTPEPEDFYLDDSSSTTVEPLLSPPLSKIDQIRNEINLINKSRILLDTFHATAQNLYKNEMLKMQINTTTSYGNVVMNKSTKEEKEDDDLLVDNKIDSSESKHYLSKVNKTLVFKGVPIFADKTNSNEIEEESSGDEDIQNEPIILVSTTSTTTDSINAVSKECHDAYVIAITNKPYNAFLVSLHRTEMEHEARTYGHSRFERGIAESIFGGIANTANAISNGIQGTVQAGVDLGKSDEEKASETTTKPTKSISGAIIGGLTNTANAISGGITDTVETASGKETKTTKATNKATSSPSSGGIGGAIIGGISNTANALVGGIKDTVEVASANKTTAEGKTSSTTPSSKGTNTATIATTLTTNGGSSNGTTTLSPASKCVTGNTCFSKNDCNNKYCGGVYIGKCNCNACLNYLPCKTDAQCGNLIGGCDQTSKLCKCQDAMKVHGFTSLLDSLQKLCNVKQCTSSDDCFGLPCNTGKCFC</sequence>
<proteinExistence type="predicted"/>
<reference evidence="2" key="1">
    <citation type="submission" date="2016-11" db="UniProtKB">
        <authorList>
            <consortium name="WormBaseParasite"/>
        </authorList>
    </citation>
    <scope>IDENTIFICATION</scope>
    <source>
        <strain evidence="2">KR3021</strain>
    </source>
</reference>